<evidence type="ECO:0000256" key="4">
    <source>
        <dbReference type="ARBA" id="ARBA00022692"/>
    </source>
</evidence>
<evidence type="ECO:0000256" key="1">
    <source>
        <dbReference type="ARBA" id="ARBA00004651"/>
    </source>
</evidence>
<name>A0AA48LXZ7_9ZZZZ</name>
<organism evidence="9">
    <name type="scientific">freshwater sediment metagenome</name>
    <dbReference type="NCBI Taxonomy" id="556182"/>
    <lineage>
        <taxon>unclassified sequences</taxon>
        <taxon>metagenomes</taxon>
        <taxon>ecological metagenomes</taxon>
    </lineage>
</organism>
<dbReference type="InterPro" id="IPR018584">
    <property type="entry name" value="GT87"/>
</dbReference>
<sequence length="431" mass="45600">MMAAIRSGNWLTPERLRAYPLMLLVFALAATAFALATSHGVMGPNSLPLGSDFSQVWVAGKEVLAGQPEAPFDIRRHALAQRGEFGPDSGIFGWHYPPYFLAPAALLAALPYLQALSLWQVATLALYLVSLLAILRGSGLNRATIVIGSLAFPAVMVNLGHGQNGFLTAALLGGGFFLLDRRPLIAGVLFALLAYKPQFALTLPLALAIGGHWRAIVSAATTLIIMTAASVAAFGLSSWRAFVDSLSFTRTIVEEGATGFEKIQSVFAAVRLMGGGVPAAYICQGVATAVALGSLVALLRSGADPRVKAAGTIVAMFLSTPYALDYDMMALAPAMALLLAHGLERGFRPYEKSALALAYAAPLLARPVAAALPLPLGAAAVIPLFASTARCAFTKENQREEAREPDDRPSARQVDVDNSKQFLQRRLTLNS</sequence>
<evidence type="ECO:0008006" key="10">
    <source>
        <dbReference type="Google" id="ProtNLM"/>
    </source>
</evidence>
<feature type="transmembrane region" description="Helical" evidence="8">
    <location>
        <begin position="116"/>
        <end position="135"/>
    </location>
</feature>
<proteinExistence type="predicted"/>
<evidence type="ECO:0000256" key="2">
    <source>
        <dbReference type="ARBA" id="ARBA00022475"/>
    </source>
</evidence>
<evidence type="ECO:0000256" key="5">
    <source>
        <dbReference type="ARBA" id="ARBA00022989"/>
    </source>
</evidence>
<accession>A0AA48LXZ7</accession>
<dbReference type="GO" id="GO:0005886">
    <property type="term" value="C:plasma membrane"/>
    <property type="evidence" value="ECO:0007669"/>
    <property type="project" value="UniProtKB-SubCell"/>
</dbReference>
<evidence type="ECO:0000256" key="6">
    <source>
        <dbReference type="ARBA" id="ARBA00023136"/>
    </source>
</evidence>
<evidence type="ECO:0000256" key="8">
    <source>
        <dbReference type="SAM" id="Phobius"/>
    </source>
</evidence>
<feature type="transmembrane region" description="Helical" evidence="8">
    <location>
        <begin position="215"/>
        <end position="236"/>
    </location>
</feature>
<keyword evidence="3" id="KW-0808">Transferase</keyword>
<dbReference type="EMBL" id="OY288114">
    <property type="protein sequence ID" value="CAJ0858917.1"/>
    <property type="molecule type" value="Genomic_DNA"/>
</dbReference>
<evidence type="ECO:0000256" key="7">
    <source>
        <dbReference type="SAM" id="MobiDB-lite"/>
    </source>
</evidence>
<dbReference type="GO" id="GO:0016758">
    <property type="term" value="F:hexosyltransferase activity"/>
    <property type="evidence" value="ECO:0007669"/>
    <property type="project" value="InterPro"/>
</dbReference>
<keyword evidence="4 8" id="KW-0812">Transmembrane</keyword>
<feature type="compositionally biased region" description="Basic and acidic residues" evidence="7">
    <location>
        <begin position="396"/>
        <end position="418"/>
    </location>
</feature>
<keyword evidence="2" id="KW-1003">Cell membrane</keyword>
<feature type="transmembrane region" description="Helical" evidence="8">
    <location>
        <begin position="142"/>
        <end position="160"/>
    </location>
</feature>
<gene>
    <name evidence="9" type="ORF">AMST5_01160</name>
</gene>
<dbReference type="Pfam" id="PF09594">
    <property type="entry name" value="GT87"/>
    <property type="match status" value="1"/>
</dbReference>
<feature type="region of interest" description="Disordered" evidence="7">
    <location>
        <begin position="396"/>
        <end position="419"/>
    </location>
</feature>
<feature type="transmembrane region" description="Helical" evidence="8">
    <location>
        <begin position="279"/>
        <end position="299"/>
    </location>
</feature>
<protein>
    <recommendedName>
        <fullName evidence="10">DUF2029 domain-containing protein</fullName>
    </recommendedName>
</protein>
<feature type="transmembrane region" description="Helical" evidence="8">
    <location>
        <begin position="368"/>
        <end position="386"/>
    </location>
</feature>
<comment type="subcellular location">
    <subcellularLocation>
        <location evidence="1">Cell membrane</location>
        <topology evidence="1">Multi-pass membrane protein</topology>
    </subcellularLocation>
</comment>
<evidence type="ECO:0000256" key="3">
    <source>
        <dbReference type="ARBA" id="ARBA00022679"/>
    </source>
</evidence>
<reference evidence="9" key="1">
    <citation type="submission" date="2023-07" db="EMBL/GenBank/DDBJ databases">
        <authorList>
            <person name="Pelsma A.J. K."/>
        </authorList>
    </citation>
    <scope>NUCLEOTIDE SEQUENCE</scope>
</reference>
<keyword evidence="6 8" id="KW-0472">Membrane</keyword>
<evidence type="ECO:0000313" key="9">
    <source>
        <dbReference type="EMBL" id="CAJ0858917.1"/>
    </source>
</evidence>
<dbReference type="AlphaFoldDB" id="A0AA48LXZ7"/>
<keyword evidence="5 8" id="KW-1133">Transmembrane helix</keyword>
<feature type="transmembrane region" description="Helical" evidence="8">
    <location>
        <begin position="306"/>
        <end position="324"/>
    </location>
</feature>